<evidence type="ECO:0000313" key="5">
    <source>
        <dbReference type="EMBL" id="ANX04839.1"/>
    </source>
</evidence>
<proteinExistence type="inferred from homology"/>
<dbReference type="STRING" id="1810504.PG2T_12125"/>
<evidence type="ECO:0000256" key="4">
    <source>
        <dbReference type="ARBA" id="ARBA00023002"/>
    </source>
</evidence>
<keyword evidence="2" id="KW-0058">Aromatic hydrocarbons catabolism</keyword>
<dbReference type="GO" id="GO:0051213">
    <property type="term" value="F:dioxygenase activity"/>
    <property type="evidence" value="ECO:0007669"/>
    <property type="project" value="UniProtKB-KW"/>
</dbReference>
<dbReference type="InterPro" id="IPR032710">
    <property type="entry name" value="NTF2-like_dom_sf"/>
</dbReference>
<dbReference type="PANTHER" id="PTHR41534">
    <property type="entry name" value="BLR3401 PROTEIN"/>
    <property type="match status" value="1"/>
</dbReference>
<organism evidence="5 6">
    <name type="scientific">Immundisolibacter cernigliae</name>
    <dbReference type="NCBI Taxonomy" id="1810504"/>
    <lineage>
        <taxon>Bacteria</taxon>
        <taxon>Pseudomonadati</taxon>
        <taxon>Pseudomonadota</taxon>
        <taxon>Gammaproteobacteria</taxon>
        <taxon>Immundisolibacterales</taxon>
        <taxon>Immundisolibacteraceae</taxon>
        <taxon>Immundisolibacter</taxon>
    </lineage>
</organism>
<name>A0A1B1YVT2_9GAMM</name>
<evidence type="ECO:0000256" key="1">
    <source>
        <dbReference type="ARBA" id="ARBA00009570"/>
    </source>
</evidence>
<dbReference type="CDD" id="cd00667">
    <property type="entry name" value="ring_hydroxylating_dioxygenases_beta"/>
    <property type="match status" value="1"/>
</dbReference>
<dbReference type="InParanoid" id="A0A1B1YVT2"/>
<dbReference type="EMBL" id="CP014671">
    <property type="protein sequence ID" value="ANX04839.1"/>
    <property type="molecule type" value="Genomic_DNA"/>
</dbReference>
<keyword evidence="6" id="KW-1185">Reference proteome</keyword>
<dbReference type="Gene3D" id="3.10.450.50">
    <property type="match status" value="1"/>
</dbReference>
<dbReference type="AlphaFoldDB" id="A0A1B1YVT2"/>
<evidence type="ECO:0000313" key="6">
    <source>
        <dbReference type="Proteomes" id="UP000092952"/>
    </source>
</evidence>
<dbReference type="GO" id="GO:0019380">
    <property type="term" value="P:3-phenylpropionate catabolic process"/>
    <property type="evidence" value="ECO:0007669"/>
    <property type="project" value="TreeGrafter"/>
</dbReference>
<comment type="similarity">
    <text evidence="1">Belongs to the bacterial ring-hydroxylating dioxygenase beta subunit family.</text>
</comment>
<gene>
    <name evidence="5" type="ORF">PG2T_12125</name>
</gene>
<protein>
    <recommendedName>
        <fullName evidence="7">Aromatic-ring-hydroxylating dioxygenase subunit beta</fullName>
    </recommendedName>
</protein>
<accession>A0A1B1YVT2</accession>
<dbReference type="InterPro" id="IPR000391">
    <property type="entry name" value="Rng_hydr_dOase-bsu"/>
</dbReference>
<dbReference type="PANTHER" id="PTHR41534:SF1">
    <property type="entry name" value="BLR3401 PROTEIN"/>
    <property type="match status" value="1"/>
</dbReference>
<dbReference type="SUPFAM" id="SSF54427">
    <property type="entry name" value="NTF2-like"/>
    <property type="match status" value="1"/>
</dbReference>
<dbReference type="Pfam" id="PF00866">
    <property type="entry name" value="Ring_hydroxyl_B"/>
    <property type="match status" value="1"/>
</dbReference>
<dbReference type="Proteomes" id="UP000092952">
    <property type="component" value="Chromosome"/>
</dbReference>
<dbReference type="OrthoDB" id="7446267at2"/>
<keyword evidence="3" id="KW-0223">Dioxygenase</keyword>
<reference evidence="6" key="1">
    <citation type="submission" date="2016-03" db="EMBL/GenBank/DDBJ databases">
        <title>Complete genome sequence of Solimmundus cernigliae, representing a novel lineage of polycyclic aromatic hydrocarbon degraders within the Gammaproteobacteria.</title>
        <authorList>
            <person name="Singleton D.R."/>
            <person name="Dickey A.N."/>
            <person name="Scholl E.H."/>
            <person name="Wright F.A."/>
            <person name="Aitken M.D."/>
        </authorList>
    </citation>
    <scope>NUCLEOTIDE SEQUENCE [LARGE SCALE GENOMIC DNA]</scope>
    <source>
        <strain evidence="6">TR3.2</strain>
    </source>
</reference>
<evidence type="ECO:0000256" key="3">
    <source>
        <dbReference type="ARBA" id="ARBA00022964"/>
    </source>
</evidence>
<evidence type="ECO:0008006" key="7">
    <source>
        <dbReference type="Google" id="ProtNLM"/>
    </source>
</evidence>
<dbReference type="RefSeq" id="WP_068805851.1">
    <property type="nucleotide sequence ID" value="NZ_CP014671.1"/>
</dbReference>
<evidence type="ECO:0000256" key="2">
    <source>
        <dbReference type="ARBA" id="ARBA00022797"/>
    </source>
</evidence>
<keyword evidence="4" id="KW-0560">Oxidoreductase</keyword>
<dbReference type="KEGG" id="gbi:PG2T_12125"/>
<sequence length="166" mass="19161">MPDPIATSITTDLLHAECRCLDDRDWGAWLELYTPDAVYWVPSWRDEYAQTSDPDTEISQIHHDSRRGLEERVMRLQSGKSVTAMPLPRTTHFVSNIEASFESADAITARANWMVLVYNPRTEKQHSNFGRYELGLLKSGSGWRFARKTIRLQNDRVPALIDFYTL</sequence>